<dbReference type="PROSITE" id="PS50893">
    <property type="entry name" value="ABC_TRANSPORTER_2"/>
    <property type="match status" value="1"/>
</dbReference>
<evidence type="ECO:0000313" key="5">
    <source>
        <dbReference type="EMBL" id="CCH71568.1"/>
    </source>
</evidence>
<evidence type="ECO:0000259" key="4">
    <source>
        <dbReference type="PROSITE" id="PS50893"/>
    </source>
</evidence>
<dbReference type="PROSITE" id="PS00211">
    <property type="entry name" value="ABC_TRANSPORTER_1"/>
    <property type="match status" value="1"/>
</dbReference>
<dbReference type="PANTHER" id="PTHR24220">
    <property type="entry name" value="IMPORT ATP-BINDING PROTEIN"/>
    <property type="match status" value="1"/>
</dbReference>
<dbReference type="EMBL" id="CAJA01000001">
    <property type="protein sequence ID" value="CCH71568.1"/>
    <property type="molecule type" value="Genomic_DNA"/>
</dbReference>
<dbReference type="InterPro" id="IPR003593">
    <property type="entry name" value="AAA+_ATPase"/>
</dbReference>
<dbReference type="SUPFAM" id="SSF52540">
    <property type="entry name" value="P-loop containing nucleoside triphosphate hydrolases"/>
    <property type="match status" value="1"/>
</dbReference>
<keyword evidence="6" id="KW-1185">Reference proteome</keyword>
<dbReference type="AlphaFoldDB" id="W6JRX9"/>
<dbReference type="CDD" id="cd03255">
    <property type="entry name" value="ABC_MJ0796_LolCDE_FtsE"/>
    <property type="match status" value="1"/>
</dbReference>
<gene>
    <name evidence="5" type="ORF">BN11_10011</name>
</gene>
<dbReference type="GO" id="GO:0005886">
    <property type="term" value="C:plasma membrane"/>
    <property type="evidence" value="ECO:0007669"/>
    <property type="project" value="TreeGrafter"/>
</dbReference>
<dbReference type="Proteomes" id="UP000035763">
    <property type="component" value="Unassembled WGS sequence"/>
</dbReference>
<dbReference type="GO" id="GO:0005524">
    <property type="term" value="F:ATP binding"/>
    <property type="evidence" value="ECO:0007669"/>
    <property type="project" value="UniProtKB-KW"/>
</dbReference>
<dbReference type="GO" id="GO:0022857">
    <property type="term" value="F:transmembrane transporter activity"/>
    <property type="evidence" value="ECO:0007669"/>
    <property type="project" value="TreeGrafter"/>
</dbReference>
<proteinExistence type="predicted"/>
<dbReference type="InterPro" id="IPR027417">
    <property type="entry name" value="P-loop_NTPase"/>
</dbReference>
<dbReference type="RefSeq" id="WP_048692843.1">
    <property type="nucleotide sequence ID" value="NZ_HG764815.1"/>
</dbReference>
<keyword evidence="3 5" id="KW-0067">ATP-binding</keyword>
<dbReference type="GO" id="GO:0016887">
    <property type="term" value="F:ATP hydrolysis activity"/>
    <property type="evidence" value="ECO:0007669"/>
    <property type="project" value="InterPro"/>
</dbReference>
<dbReference type="Gene3D" id="3.40.50.300">
    <property type="entry name" value="P-loop containing nucleotide triphosphate hydrolases"/>
    <property type="match status" value="1"/>
</dbReference>
<dbReference type="InterPro" id="IPR003439">
    <property type="entry name" value="ABC_transporter-like_ATP-bd"/>
</dbReference>
<feature type="domain" description="ABC transporter" evidence="4">
    <location>
        <begin position="11"/>
        <end position="251"/>
    </location>
</feature>
<accession>W6JRX9</accession>
<dbReference type="Pfam" id="PF00005">
    <property type="entry name" value="ABC_tran"/>
    <property type="match status" value="1"/>
</dbReference>
<keyword evidence="2" id="KW-0547">Nucleotide-binding</keyword>
<evidence type="ECO:0000256" key="3">
    <source>
        <dbReference type="ARBA" id="ARBA00022840"/>
    </source>
</evidence>
<evidence type="ECO:0000256" key="1">
    <source>
        <dbReference type="ARBA" id="ARBA00022448"/>
    </source>
</evidence>
<sequence>MTQIQQQGTVLKASQISKTYAHDGLQQHILVNLDLDITRGEYVVVMGPSGAGKSTLMHVLSGMDSPTLGEIEFDGAAIGALNPRRLTDFRRDHCGFVFQQIHLLDSLSVLDNVLAVGLLGRRRRRAEVVRRAGELLDRVGIEEADRGKFPAMLSGGEAQRVAVVRALINSPAVVFADEPTGQLNSESSSAVLDLLGEVSAGGQTVLVVTHDLRSALRGDRVLYLRDGAIRGECVLGRRRDAEHDHDRLSRLTGFLDEMGW</sequence>
<dbReference type="STRING" id="1193182.BN11_10011"/>
<evidence type="ECO:0000313" key="6">
    <source>
        <dbReference type="Proteomes" id="UP000035763"/>
    </source>
</evidence>
<dbReference type="SMART" id="SM00382">
    <property type="entry name" value="AAA"/>
    <property type="match status" value="1"/>
</dbReference>
<comment type="caution">
    <text evidence="5">The sequence shown here is derived from an EMBL/GenBank/DDBJ whole genome shotgun (WGS) entry which is preliminary data.</text>
</comment>
<evidence type="ECO:0000256" key="2">
    <source>
        <dbReference type="ARBA" id="ARBA00022741"/>
    </source>
</evidence>
<organism evidence="5 6">
    <name type="scientific">Nostocoides australiense Ben110</name>
    <dbReference type="NCBI Taxonomy" id="1193182"/>
    <lineage>
        <taxon>Bacteria</taxon>
        <taxon>Bacillati</taxon>
        <taxon>Actinomycetota</taxon>
        <taxon>Actinomycetes</taxon>
        <taxon>Micrococcales</taxon>
        <taxon>Intrasporangiaceae</taxon>
        <taxon>Nostocoides</taxon>
    </lineage>
</organism>
<keyword evidence="1" id="KW-0813">Transport</keyword>
<protein>
    <submittedName>
        <fullName evidence="5">Putative ABC transporter (ATP-binding protein)</fullName>
    </submittedName>
</protein>
<dbReference type="InterPro" id="IPR017911">
    <property type="entry name" value="MacB-like_ATP-bd"/>
</dbReference>
<dbReference type="OrthoDB" id="5071054at2"/>
<dbReference type="InterPro" id="IPR015854">
    <property type="entry name" value="ABC_transpr_LolD-like"/>
</dbReference>
<name>W6JRX9_9MICO</name>
<dbReference type="InterPro" id="IPR017871">
    <property type="entry name" value="ABC_transporter-like_CS"/>
</dbReference>
<reference evidence="5 6" key="1">
    <citation type="journal article" date="2013" name="ISME J.">
        <title>A metabolic model for members of the genus Tetrasphaera involved in enhanced biological phosphorus removal.</title>
        <authorList>
            <person name="Kristiansen R."/>
            <person name="Nguyen H.T.T."/>
            <person name="Saunders A.M."/>
            <person name="Nielsen J.L."/>
            <person name="Wimmer R."/>
            <person name="Le V.Q."/>
            <person name="McIlroy S.J."/>
            <person name="Petrovski S."/>
            <person name="Seviour R.J."/>
            <person name="Calteau A."/>
            <person name="Nielsen K.L."/>
            <person name="Nielsen P.H."/>
        </authorList>
    </citation>
    <scope>NUCLEOTIDE SEQUENCE [LARGE SCALE GENOMIC DNA]</scope>
    <source>
        <strain evidence="5 6">Ben110</strain>
    </source>
</reference>